<dbReference type="InterPro" id="IPR036271">
    <property type="entry name" value="Tet_transcr_reg_TetR-rel_C_sf"/>
</dbReference>
<evidence type="ECO:0000256" key="4">
    <source>
        <dbReference type="ARBA" id="ARBA00023163"/>
    </source>
</evidence>
<evidence type="ECO:0000256" key="3">
    <source>
        <dbReference type="ARBA" id="ARBA00023125"/>
    </source>
</evidence>
<evidence type="ECO:0000256" key="2">
    <source>
        <dbReference type="ARBA" id="ARBA00023015"/>
    </source>
</evidence>
<dbReference type="PROSITE" id="PS50977">
    <property type="entry name" value="HTH_TETR_2"/>
    <property type="match status" value="1"/>
</dbReference>
<reference evidence="8 9" key="1">
    <citation type="submission" date="2017-07" db="EMBL/GenBank/DDBJ databases">
        <title>A draft genome sequence of Gluconacetobacter entanii LTH 4560.</title>
        <authorList>
            <person name="Skraban J."/>
            <person name="Cleenwerck I."/>
            <person name="Vandamme P."/>
            <person name="Trcek J."/>
        </authorList>
    </citation>
    <scope>NUCLEOTIDE SEQUENCE [LARGE SCALE GENOMIC DNA]</scope>
    <source>
        <strain evidence="8 9">LTH 4560</strain>
    </source>
</reference>
<dbReference type="RefSeq" id="WP_014106942.1">
    <property type="nucleotide sequence ID" value="NZ_JABJWD010000124.1"/>
</dbReference>
<evidence type="ECO:0000256" key="5">
    <source>
        <dbReference type="PROSITE-ProRule" id="PRU00335"/>
    </source>
</evidence>
<dbReference type="GO" id="GO:0003700">
    <property type="term" value="F:DNA-binding transcription factor activity"/>
    <property type="evidence" value="ECO:0007669"/>
    <property type="project" value="TreeGrafter"/>
</dbReference>
<proteinExistence type="predicted"/>
<dbReference type="Gene3D" id="1.10.357.10">
    <property type="entry name" value="Tetracycline Repressor, domain 2"/>
    <property type="match status" value="1"/>
</dbReference>
<feature type="DNA-binding region" description="H-T-H motif" evidence="5">
    <location>
        <begin position="25"/>
        <end position="44"/>
    </location>
</feature>
<dbReference type="PANTHER" id="PTHR30055:SF175">
    <property type="entry name" value="HTH-TYPE TRANSCRIPTIONAL REPRESSOR KSTR2"/>
    <property type="match status" value="1"/>
</dbReference>
<feature type="domain" description="HTH tetR-type" evidence="6">
    <location>
        <begin position="2"/>
        <end position="62"/>
    </location>
</feature>
<dbReference type="SUPFAM" id="SSF46689">
    <property type="entry name" value="Homeodomain-like"/>
    <property type="match status" value="1"/>
</dbReference>
<evidence type="ECO:0000313" key="8">
    <source>
        <dbReference type="EMBL" id="PYD60238.1"/>
    </source>
</evidence>
<dbReference type="EMBL" id="JANGSQ010000052">
    <property type="protein sequence ID" value="MCW4589095.1"/>
    <property type="molecule type" value="Genomic_DNA"/>
</dbReference>
<dbReference type="InterPro" id="IPR009057">
    <property type="entry name" value="Homeodomain-like_sf"/>
</dbReference>
<comment type="caution">
    <text evidence="8">The sequence shown here is derived from an EMBL/GenBank/DDBJ whole genome shotgun (WGS) entry which is preliminary data.</text>
</comment>
<keyword evidence="4" id="KW-0804">Transcription</keyword>
<dbReference type="InterPro" id="IPR050109">
    <property type="entry name" value="HTH-type_TetR-like_transc_reg"/>
</dbReference>
<dbReference type="PRINTS" id="PR00455">
    <property type="entry name" value="HTHTETR"/>
</dbReference>
<evidence type="ECO:0000313" key="10">
    <source>
        <dbReference type="Proteomes" id="UP001526337"/>
    </source>
</evidence>
<dbReference type="InterPro" id="IPR001647">
    <property type="entry name" value="HTH_TetR"/>
</dbReference>
<organism evidence="8 9">
    <name type="scientific">Gluconacetobacter entanii</name>
    <dbReference type="NCBI Taxonomy" id="108528"/>
    <lineage>
        <taxon>Bacteria</taxon>
        <taxon>Pseudomonadati</taxon>
        <taxon>Pseudomonadota</taxon>
        <taxon>Alphaproteobacteria</taxon>
        <taxon>Acetobacterales</taxon>
        <taxon>Acetobacteraceae</taxon>
        <taxon>Gluconacetobacter</taxon>
    </lineage>
</organism>
<dbReference type="Proteomes" id="UP000248301">
    <property type="component" value="Unassembled WGS sequence"/>
</dbReference>
<evidence type="ECO:0000256" key="1">
    <source>
        <dbReference type="ARBA" id="ARBA00022491"/>
    </source>
</evidence>
<dbReference type="EMBL" id="NKUF01000088">
    <property type="protein sequence ID" value="PYD60238.1"/>
    <property type="molecule type" value="Genomic_DNA"/>
</dbReference>
<dbReference type="Pfam" id="PF00440">
    <property type="entry name" value="TetR_N"/>
    <property type="match status" value="1"/>
</dbReference>
<name>A0A318PSW8_9PROT</name>
<keyword evidence="1" id="KW-0678">Repressor</keyword>
<sequence>MKASYDDIVIAARELFRERGYTGASMNDLAERVGLKKSSLYNRLPSKESLVVDVLELTLKETFEGLPDPAVDWMHTYRELIDRIVAVFSERGRCVGFHLAFGVPIDTPEAKTAVRDFVIALRARMAEILEKGAVDDPMRAATDALTRLQGATFWLAALDEIEPLRREAVGVLASVGISTQA</sequence>
<dbReference type="Proteomes" id="UP001526337">
    <property type="component" value="Unassembled WGS sequence"/>
</dbReference>
<accession>A0A318PSW8</accession>
<evidence type="ECO:0000313" key="7">
    <source>
        <dbReference type="EMBL" id="MCW4589095.1"/>
    </source>
</evidence>
<keyword evidence="2" id="KW-0805">Transcription regulation</keyword>
<dbReference type="AlphaFoldDB" id="A0A318PSW8"/>
<dbReference type="OrthoDB" id="9811084at2"/>
<keyword evidence="3 5" id="KW-0238">DNA-binding</keyword>
<protein>
    <submittedName>
        <fullName evidence="8">TetR family transcriptional regulator</fullName>
    </submittedName>
    <submittedName>
        <fullName evidence="7">TetR/AcrR family transcriptional regulator</fullName>
    </submittedName>
</protein>
<reference evidence="7 10" key="2">
    <citation type="submission" date="2022-07" db="EMBL/GenBank/DDBJ databases">
        <title>Genome stability of Gluconacetobacter entanii AV429.</title>
        <authorList>
            <person name="Trcek J."/>
            <person name="Cepec E."/>
        </authorList>
    </citation>
    <scope>NUCLEOTIDE SEQUENCE [LARGE SCALE GENOMIC DNA]</scope>
    <source>
        <strain evidence="7 10">AV429_2022</strain>
    </source>
</reference>
<dbReference type="PANTHER" id="PTHR30055">
    <property type="entry name" value="HTH-TYPE TRANSCRIPTIONAL REGULATOR RUTR"/>
    <property type="match status" value="1"/>
</dbReference>
<keyword evidence="10" id="KW-1185">Reference proteome</keyword>
<gene>
    <name evidence="8" type="ORF">CFR72_16055</name>
    <name evidence="7" type="ORF">NO263_00580</name>
</gene>
<dbReference type="GO" id="GO:0000976">
    <property type="term" value="F:transcription cis-regulatory region binding"/>
    <property type="evidence" value="ECO:0007669"/>
    <property type="project" value="TreeGrafter"/>
</dbReference>
<evidence type="ECO:0000313" key="9">
    <source>
        <dbReference type="Proteomes" id="UP000248301"/>
    </source>
</evidence>
<dbReference type="SUPFAM" id="SSF48498">
    <property type="entry name" value="Tetracyclin repressor-like, C-terminal domain"/>
    <property type="match status" value="1"/>
</dbReference>
<evidence type="ECO:0000259" key="6">
    <source>
        <dbReference type="PROSITE" id="PS50977"/>
    </source>
</evidence>